<dbReference type="InterPro" id="IPR013921">
    <property type="entry name" value="Mediator_Med20"/>
</dbReference>
<keyword evidence="4" id="KW-0010">Activator</keyword>
<dbReference type="AlphaFoldDB" id="A0A167ESN6"/>
<accession>A0A167ESN6</accession>
<evidence type="ECO:0000313" key="5">
    <source>
        <dbReference type="EMBL" id="ANB14409.1"/>
    </source>
</evidence>
<evidence type="ECO:0000256" key="4">
    <source>
        <dbReference type="RuleBase" id="RU364152"/>
    </source>
</evidence>
<proteinExistence type="inferred from homology"/>
<keyword evidence="4" id="KW-0805">Transcription regulation</keyword>
<comment type="similarity">
    <text evidence="2 4">Belongs to the Mediator complex subunit 20 family.</text>
</comment>
<dbReference type="GO" id="GO:0016592">
    <property type="term" value="C:mediator complex"/>
    <property type="evidence" value="ECO:0007669"/>
    <property type="project" value="InterPro"/>
</dbReference>
<dbReference type="GO" id="GO:0006357">
    <property type="term" value="P:regulation of transcription by RNA polymerase II"/>
    <property type="evidence" value="ECO:0007669"/>
    <property type="project" value="InterPro"/>
</dbReference>
<gene>
    <name evidence="4" type="primary">MED20</name>
    <name evidence="5" type="ORF">AWJ20_1997</name>
</gene>
<dbReference type="EMBL" id="CP014503">
    <property type="protein sequence ID" value="ANB14409.1"/>
    <property type="molecule type" value="Genomic_DNA"/>
</dbReference>
<evidence type="ECO:0000256" key="3">
    <source>
        <dbReference type="ARBA" id="ARBA00023242"/>
    </source>
</evidence>
<dbReference type="OrthoDB" id="1854899at2759"/>
<keyword evidence="6" id="KW-1185">Reference proteome</keyword>
<comment type="function">
    <text evidence="4">Component of the Mediator complex, a coactivator involved in the regulated transcription of nearly all RNA polymerase II-dependent genes. Mediator functions as a bridge to convey information from gene-specific regulatory proteins to the basal RNA polymerase II transcription machinery. Mediator is recruited to promoters by direct interactions with regulatory proteins and serves as a scaffold for the assembly of a functional preinitiation complex with RNA polymerase II and the general transcription factors.</text>
</comment>
<reference evidence="5 6" key="1">
    <citation type="submission" date="2016-02" db="EMBL/GenBank/DDBJ databases">
        <title>Complete genome sequence and transcriptome regulation of the pentose utilising yeast Sugiyamaella lignohabitans.</title>
        <authorList>
            <person name="Bellasio M."/>
            <person name="Peymann A."/>
            <person name="Valli M."/>
            <person name="Sipitzky M."/>
            <person name="Graf A."/>
            <person name="Sauer M."/>
            <person name="Marx H."/>
            <person name="Mattanovich D."/>
        </authorList>
    </citation>
    <scope>NUCLEOTIDE SEQUENCE [LARGE SCALE GENOMIC DNA]</scope>
    <source>
        <strain evidence="5 6">CBS 10342</strain>
    </source>
</reference>
<evidence type="ECO:0000313" key="6">
    <source>
        <dbReference type="Proteomes" id="UP000189580"/>
    </source>
</evidence>
<keyword evidence="3 4" id="KW-0539">Nucleus</keyword>
<dbReference type="GeneID" id="30033859"/>
<evidence type="ECO:0000256" key="2">
    <source>
        <dbReference type="ARBA" id="ARBA00010743"/>
    </source>
</evidence>
<dbReference type="Proteomes" id="UP000189580">
    <property type="component" value="Chromosome b"/>
</dbReference>
<comment type="subunit">
    <text evidence="4">Component of the Mediator complex.</text>
</comment>
<dbReference type="KEGG" id="slb:AWJ20_1997"/>
<name>A0A167ESN6_9ASCO</name>
<dbReference type="RefSeq" id="XP_018736886.1">
    <property type="nucleotide sequence ID" value="XM_018878919.1"/>
</dbReference>
<comment type="subcellular location">
    <subcellularLocation>
        <location evidence="1 4">Nucleus</location>
    </subcellularLocation>
</comment>
<dbReference type="GO" id="GO:0003712">
    <property type="term" value="F:transcription coregulator activity"/>
    <property type="evidence" value="ECO:0007669"/>
    <property type="project" value="InterPro"/>
</dbReference>
<organism evidence="5 6">
    <name type="scientific">Sugiyamaella lignohabitans</name>
    <dbReference type="NCBI Taxonomy" id="796027"/>
    <lineage>
        <taxon>Eukaryota</taxon>
        <taxon>Fungi</taxon>
        <taxon>Dikarya</taxon>
        <taxon>Ascomycota</taxon>
        <taxon>Saccharomycotina</taxon>
        <taxon>Dipodascomycetes</taxon>
        <taxon>Dipodascales</taxon>
        <taxon>Trichomonascaceae</taxon>
        <taxon>Sugiyamaella</taxon>
    </lineage>
</organism>
<sequence>MLTTKLQSLWLLRQVIQGEGHSYELQGGKFILRLANIFLQGSYKGLLVQVEYNSSGSEDTSGQIQKINEFLAQYGLKFVGNKLAKDEIGTAWQYVDALSR</sequence>
<dbReference type="Pfam" id="PF08612">
    <property type="entry name" value="Med20"/>
    <property type="match status" value="1"/>
</dbReference>
<keyword evidence="4" id="KW-0804">Transcription</keyword>
<dbReference type="Gene3D" id="3.30.310.180">
    <property type="match status" value="1"/>
</dbReference>
<evidence type="ECO:0000256" key="1">
    <source>
        <dbReference type="ARBA" id="ARBA00004123"/>
    </source>
</evidence>
<protein>
    <recommendedName>
        <fullName evidence="4">Mediator of RNA polymerase II transcription subunit 20</fullName>
    </recommendedName>
    <alternativeName>
        <fullName evidence="4">Mediator complex subunit 20</fullName>
    </alternativeName>
</protein>